<keyword evidence="5 7" id="KW-0328">Glycosyltransferase</keyword>
<dbReference type="PANTHER" id="PTHR11608:SF0">
    <property type="entry name" value="BIFUNCTIONAL PROTEIN PYRR"/>
    <property type="match status" value="1"/>
</dbReference>
<keyword evidence="5" id="KW-0694">RNA-binding</keyword>
<keyword evidence="5 7" id="KW-0808">Transferase</keyword>
<dbReference type="InterPro" id="IPR000836">
    <property type="entry name" value="PRTase_dom"/>
</dbReference>
<dbReference type="CDD" id="cd06223">
    <property type="entry name" value="PRTases_typeI"/>
    <property type="match status" value="1"/>
</dbReference>
<dbReference type="OrthoDB" id="9802227at2"/>
<comment type="function">
    <text evidence="5">Also displays a weak uracil phosphoribosyltransferase activity which is not physiologically significant.</text>
</comment>
<dbReference type="HOGENOM" id="CLU_094234_2_1_9"/>
<dbReference type="eggNOG" id="COG2065">
    <property type="taxonomic scope" value="Bacteria"/>
</dbReference>
<evidence type="ECO:0000313" key="8">
    <source>
        <dbReference type="Proteomes" id="UP000016662"/>
    </source>
</evidence>
<feature type="short sequence motif" description="PRPP-binding" evidence="5">
    <location>
        <begin position="97"/>
        <end position="109"/>
    </location>
</feature>
<evidence type="ECO:0000256" key="1">
    <source>
        <dbReference type="ARBA" id="ARBA00005565"/>
    </source>
</evidence>
<dbReference type="InterPro" id="IPR023050">
    <property type="entry name" value="PyrR"/>
</dbReference>
<dbReference type="NCBIfam" id="NF003548">
    <property type="entry name" value="PRK05205.1-4"/>
    <property type="match status" value="1"/>
</dbReference>
<keyword evidence="8" id="KW-1185">Reference proteome</keyword>
<protein>
    <recommendedName>
        <fullName evidence="5">Bifunctional protein PyrR</fullName>
    </recommendedName>
    <domain>
        <recommendedName>
            <fullName evidence="5">Pyrimidine operon regulatory protein</fullName>
        </recommendedName>
    </domain>
    <domain>
        <recommendedName>
            <fullName evidence="5">Uracil phosphoribosyltransferase</fullName>
            <shortName evidence="5">UPRTase</shortName>
            <ecNumber evidence="5">2.4.2.9</ecNumber>
        </recommendedName>
    </domain>
</protein>
<dbReference type="GO" id="GO:0003723">
    <property type="term" value="F:RNA binding"/>
    <property type="evidence" value="ECO:0007669"/>
    <property type="project" value="UniProtKB-UniRule"/>
</dbReference>
<name>U2M4H3_9FIRM</name>
<evidence type="ECO:0000256" key="4">
    <source>
        <dbReference type="ARBA" id="ARBA00023163"/>
    </source>
</evidence>
<dbReference type="PANTHER" id="PTHR11608">
    <property type="entry name" value="BIFUNCTIONAL PROTEIN PYRR"/>
    <property type="match status" value="1"/>
</dbReference>
<dbReference type="NCBIfam" id="NF003549">
    <property type="entry name" value="PRK05205.1-5"/>
    <property type="match status" value="1"/>
</dbReference>
<gene>
    <name evidence="5" type="primary">pyrR</name>
    <name evidence="7" type="ORF">RUMCAL_00979</name>
</gene>
<dbReference type="EMBL" id="AWVF01000110">
    <property type="protein sequence ID" value="ERJ96649.1"/>
    <property type="molecule type" value="Genomic_DNA"/>
</dbReference>
<accession>U2M4H3</accession>
<dbReference type="STRING" id="411473.RUMCAL_00979"/>
<comment type="similarity">
    <text evidence="1 5">Belongs to the purine/pyrimidine phosphoribosyltransferase family. PyrR subfamily.</text>
</comment>
<evidence type="ECO:0000259" key="6">
    <source>
        <dbReference type="Pfam" id="PF00156"/>
    </source>
</evidence>
<dbReference type="InterPro" id="IPR029057">
    <property type="entry name" value="PRTase-like"/>
</dbReference>
<keyword evidence="2 5" id="KW-0806">Transcription termination</keyword>
<keyword evidence="4 5" id="KW-0804">Transcription</keyword>
<dbReference type="GO" id="GO:0004845">
    <property type="term" value="F:uracil phosphoribosyltransferase activity"/>
    <property type="evidence" value="ECO:0007669"/>
    <property type="project" value="UniProtKB-UniRule"/>
</dbReference>
<dbReference type="HAMAP" id="MF_01219">
    <property type="entry name" value="PyrR"/>
    <property type="match status" value="1"/>
</dbReference>
<dbReference type="FunFam" id="3.40.50.2020:FF:000020">
    <property type="entry name" value="Bifunctional protein PyrR"/>
    <property type="match status" value="1"/>
</dbReference>
<sequence>MEQKAIIMDESAIRRAVARITYEILERNRGAENLCIVGILSRGVVLAERIARKIYELERAEVEFGALDITPFRDDRIANATHSAKSTIHFPVQDKRVVIVDDVLYTGRSCRAAIDAILAIGRPQCMQLAVLVDRGHRELPIRPDYIGKNVPTAQSETVRVSVREIDGTDCVVIYQNTDAEMRKE</sequence>
<proteinExistence type="inferred from homology"/>
<evidence type="ECO:0000256" key="2">
    <source>
        <dbReference type="ARBA" id="ARBA00022472"/>
    </source>
</evidence>
<evidence type="ECO:0000256" key="3">
    <source>
        <dbReference type="ARBA" id="ARBA00023015"/>
    </source>
</evidence>
<dbReference type="RefSeq" id="WP_021682437.1">
    <property type="nucleotide sequence ID" value="NZ_KI260415.1"/>
</dbReference>
<comment type="catalytic activity">
    <reaction evidence="5">
        <text>UMP + diphosphate = 5-phospho-alpha-D-ribose 1-diphosphate + uracil</text>
        <dbReference type="Rhea" id="RHEA:13017"/>
        <dbReference type="ChEBI" id="CHEBI:17568"/>
        <dbReference type="ChEBI" id="CHEBI:33019"/>
        <dbReference type="ChEBI" id="CHEBI:57865"/>
        <dbReference type="ChEBI" id="CHEBI:58017"/>
        <dbReference type="EC" id="2.4.2.9"/>
    </reaction>
</comment>
<evidence type="ECO:0000256" key="5">
    <source>
        <dbReference type="HAMAP-Rule" id="MF_01219"/>
    </source>
</evidence>
<dbReference type="PATRIC" id="fig|411473.3.peg.801"/>
<dbReference type="Gene3D" id="3.40.50.2020">
    <property type="match status" value="1"/>
</dbReference>
<dbReference type="SUPFAM" id="SSF53271">
    <property type="entry name" value="PRTase-like"/>
    <property type="match status" value="1"/>
</dbReference>
<comment type="function">
    <text evidence="5">Regulates transcriptional attenuation of the pyrimidine nucleotide (pyr) operon by binding in a uridine-dependent manner to specific sites on pyr mRNA. This disrupts an antiterminator hairpin in the RNA and favors formation of a downstream transcription terminator, leading to a reduced expression of downstream genes.</text>
</comment>
<dbReference type="Pfam" id="PF00156">
    <property type="entry name" value="Pribosyltran"/>
    <property type="match status" value="1"/>
</dbReference>
<dbReference type="GO" id="GO:0006353">
    <property type="term" value="P:DNA-templated transcription termination"/>
    <property type="evidence" value="ECO:0007669"/>
    <property type="project" value="UniProtKB-UniRule"/>
</dbReference>
<dbReference type="AlphaFoldDB" id="U2M4H3"/>
<dbReference type="InterPro" id="IPR050137">
    <property type="entry name" value="PyrR_bifunctional"/>
</dbReference>
<evidence type="ECO:0000313" key="7">
    <source>
        <dbReference type="EMBL" id="ERJ96649.1"/>
    </source>
</evidence>
<keyword evidence="3 5" id="KW-0805">Transcription regulation</keyword>
<dbReference type="EC" id="2.4.2.9" evidence="5"/>
<reference evidence="7 8" key="1">
    <citation type="submission" date="2013-07" db="EMBL/GenBank/DDBJ databases">
        <authorList>
            <person name="Weinstock G."/>
            <person name="Sodergren E."/>
            <person name="Wylie T."/>
            <person name="Fulton L."/>
            <person name="Fulton R."/>
            <person name="Fronick C."/>
            <person name="O'Laughlin M."/>
            <person name="Godfrey J."/>
            <person name="Miner T."/>
            <person name="Herter B."/>
            <person name="Appelbaum E."/>
            <person name="Cordes M."/>
            <person name="Lek S."/>
            <person name="Wollam A."/>
            <person name="Pepin K.H."/>
            <person name="Palsikar V.B."/>
            <person name="Mitreva M."/>
            <person name="Wilson R.K."/>
        </authorList>
    </citation>
    <scope>NUCLEOTIDE SEQUENCE [LARGE SCALE GENOMIC DNA]</scope>
    <source>
        <strain evidence="7 8">ATCC 27760</strain>
    </source>
</reference>
<dbReference type="GeneID" id="93694240"/>
<organism evidence="7 8">
    <name type="scientific">Ruminococcus callidus ATCC 27760</name>
    <dbReference type="NCBI Taxonomy" id="411473"/>
    <lineage>
        <taxon>Bacteria</taxon>
        <taxon>Bacillati</taxon>
        <taxon>Bacillota</taxon>
        <taxon>Clostridia</taxon>
        <taxon>Eubacteriales</taxon>
        <taxon>Oscillospiraceae</taxon>
        <taxon>Ruminococcus</taxon>
    </lineage>
</organism>
<feature type="domain" description="Phosphoribosyltransferase" evidence="6">
    <location>
        <begin position="9"/>
        <end position="161"/>
    </location>
</feature>
<dbReference type="Proteomes" id="UP000016662">
    <property type="component" value="Unassembled WGS sequence"/>
</dbReference>
<comment type="caution">
    <text evidence="7">The sequence shown here is derived from an EMBL/GenBank/DDBJ whole genome shotgun (WGS) entry which is preliminary data.</text>
</comment>
<comment type="subunit">
    <text evidence="5">Homodimer and homohexamer; in equilibrium.</text>
</comment>